<dbReference type="OrthoDB" id="1938625at2759"/>
<accession>A0A7J6VM50</accession>
<keyword evidence="3" id="KW-1185">Reference proteome</keyword>
<feature type="domain" description="Reverse transcriptase zinc-binding" evidence="1">
    <location>
        <begin position="55"/>
        <end position="140"/>
    </location>
</feature>
<comment type="caution">
    <text evidence="2">The sequence shown here is derived from an EMBL/GenBank/DDBJ whole genome shotgun (WGS) entry which is preliminary data.</text>
</comment>
<organism evidence="2 3">
    <name type="scientific">Thalictrum thalictroides</name>
    <name type="common">Rue-anemone</name>
    <name type="synonym">Anemone thalictroides</name>
    <dbReference type="NCBI Taxonomy" id="46969"/>
    <lineage>
        <taxon>Eukaryota</taxon>
        <taxon>Viridiplantae</taxon>
        <taxon>Streptophyta</taxon>
        <taxon>Embryophyta</taxon>
        <taxon>Tracheophyta</taxon>
        <taxon>Spermatophyta</taxon>
        <taxon>Magnoliopsida</taxon>
        <taxon>Ranunculales</taxon>
        <taxon>Ranunculaceae</taxon>
        <taxon>Thalictroideae</taxon>
        <taxon>Thalictrum</taxon>
    </lineage>
</organism>
<dbReference type="AlphaFoldDB" id="A0A7J6VM50"/>
<proteinExistence type="predicted"/>
<dbReference type="EMBL" id="JABWDY010029710">
    <property type="protein sequence ID" value="KAF5186186.1"/>
    <property type="molecule type" value="Genomic_DNA"/>
</dbReference>
<protein>
    <submittedName>
        <fullName evidence="2">Ribonuclease h domain</fullName>
    </submittedName>
</protein>
<reference evidence="2 3" key="1">
    <citation type="submission" date="2020-06" db="EMBL/GenBank/DDBJ databases">
        <title>Transcriptomic and genomic resources for Thalictrum thalictroides and T. hernandezii: Facilitating candidate gene discovery in an emerging model plant lineage.</title>
        <authorList>
            <person name="Arias T."/>
            <person name="Riano-Pachon D.M."/>
            <person name="Di Stilio V.S."/>
        </authorList>
    </citation>
    <scope>NUCLEOTIDE SEQUENCE [LARGE SCALE GENOMIC DNA]</scope>
    <source>
        <strain evidence="3">cv. WT478/WT964</strain>
        <tissue evidence="2">Leaves</tissue>
    </source>
</reference>
<name>A0A7J6VM50_THATH</name>
<sequence>MDCEQVTLHSVAQVNFNLPMFNADLQKSLLEEYHQNKSRSSSDTRVWLHFTDGKFSIKSYVQLIQGNQRRQGLFKKIWNPWTPTKVSFVIRKLLKGAIPVDSAIVRCHIPMVSKCICCSQPSEESSLHLFIQSDLAKPVWAHFNELAGIQIPRFYNIGVIIRKWLSIGKKGSMENLCHSLIPLAILWEIWKMRCAKKFEDKQILETNQSR</sequence>
<evidence type="ECO:0000313" key="3">
    <source>
        <dbReference type="Proteomes" id="UP000554482"/>
    </source>
</evidence>
<evidence type="ECO:0000313" key="2">
    <source>
        <dbReference type="EMBL" id="KAF5186186.1"/>
    </source>
</evidence>
<evidence type="ECO:0000259" key="1">
    <source>
        <dbReference type="Pfam" id="PF13966"/>
    </source>
</evidence>
<dbReference type="Proteomes" id="UP000554482">
    <property type="component" value="Unassembled WGS sequence"/>
</dbReference>
<gene>
    <name evidence="2" type="ORF">FRX31_024227</name>
</gene>
<dbReference type="InterPro" id="IPR026960">
    <property type="entry name" value="RVT-Znf"/>
</dbReference>
<dbReference type="Pfam" id="PF13966">
    <property type="entry name" value="zf-RVT"/>
    <property type="match status" value="1"/>
</dbReference>